<dbReference type="STRING" id="159449.B4N89_04770"/>
<dbReference type="RefSeq" id="WP_078974610.1">
    <property type="nucleotide sequence ID" value="NZ_MWQN01000001.1"/>
</dbReference>
<comment type="caution">
    <text evidence="2">The sequence shown here is derived from an EMBL/GenBank/DDBJ whole genome shotgun (WGS) entry which is preliminary data.</text>
</comment>
<dbReference type="OrthoDB" id="5524782at2"/>
<feature type="region of interest" description="Disordered" evidence="1">
    <location>
        <begin position="40"/>
        <end position="59"/>
    </location>
</feature>
<evidence type="ECO:0000313" key="2">
    <source>
        <dbReference type="EMBL" id="OPC80351.1"/>
    </source>
</evidence>
<sequence length="59" mass="6317">MTAVTPSGDEVRLIRITTPGREPLDVTRAEPTALVHESRMYPMRTLPAPSVGRGLDSGG</sequence>
<name>A0A1T3NUN0_9ACTN</name>
<evidence type="ECO:0000313" key="3">
    <source>
        <dbReference type="Proteomes" id="UP000190037"/>
    </source>
</evidence>
<dbReference type="AlphaFoldDB" id="A0A1T3NUN0"/>
<dbReference type="EMBL" id="MWQN01000001">
    <property type="protein sequence ID" value="OPC80351.1"/>
    <property type="molecule type" value="Genomic_DNA"/>
</dbReference>
<proteinExistence type="predicted"/>
<protein>
    <submittedName>
        <fullName evidence="2">Uncharacterized protein</fullName>
    </submittedName>
</protein>
<keyword evidence="3" id="KW-1185">Reference proteome</keyword>
<reference evidence="2 3" key="1">
    <citation type="submission" date="2017-03" db="EMBL/GenBank/DDBJ databases">
        <title>Draft genome sequence of Streptomyces scabrisporus NF3, endophyte isolated from Amphipterygium adstringens.</title>
        <authorList>
            <person name="Vazquez M."/>
            <person name="Ceapa C.D."/>
            <person name="Rodriguez Luna D."/>
            <person name="Sanchez Esquivel S."/>
        </authorList>
    </citation>
    <scope>NUCLEOTIDE SEQUENCE [LARGE SCALE GENOMIC DNA]</scope>
    <source>
        <strain evidence="2 3">NF3</strain>
    </source>
</reference>
<evidence type="ECO:0000256" key="1">
    <source>
        <dbReference type="SAM" id="MobiDB-lite"/>
    </source>
</evidence>
<accession>A0A1T3NUN0</accession>
<organism evidence="2 3">
    <name type="scientific">Embleya scabrispora</name>
    <dbReference type="NCBI Taxonomy" id="159449"/>
    <lineage>
        <taxon>Bacteria</taxon>
        <taxon>Bacillati</taxon>
        <taxon>Actinomycetota</taxon>
        <taxon>Actinomycetes</taxon>
        <taxon>Kitasatosporales</taxon>
        <taxon>Streptomycetaceae</taxon>
        <taxon>Embleya</taxon>
    </lineage>
</organism>
<gene>
    <name evidence="2" type="ORF">B4N89_04770</name>
</gene>
<dbReference type="Proteomes" id="UP000190037">
    <property type="component" value="Unassembled WGS sequence"/>
</dbReference>